<proteinExistence type="inferred from homology"/>
<dbReference type="PANTHER" id="PTHR43046:SF2">
    <property type="entry name" value="8-OXO-DGTP DIPHOSPHATASE-RELATED"/>
    <property type="match status" value="1"/>
</dbReference>
<dbReference type="Gene3D" id="3.90.79.10">
    <property type="entry name" value="Nucleoside Triphosphate Pyrophosphohydrolase"/>
    <property type="match status" value="1"/>
</dbReference>
<comment type="caution">
    <text evidence="6">The sequence shown here is derived from an EMBL/GenBank/DDBJ whole genome shotgun (WGS) entry which is preliminary data.</text>
</comment>
<dbReference type="InterPro" id="IPR015797">
    <property type="entry name" value="NUDIX_hydrolase-like_dom_sf"/>
</dbReference>
<evidence type="ECO:0000259" key="5">
    <source>
        <dbReference type="PROSITE" id="PS51462"/>
    </source>
</evidence>
<dbReference type="RefSeq" id="WP_188829040.1">
    <property type="nucleotide sequence ID" value="NZ_BMMW01000002.1"/>
</dbReference>
<protein>
    <submittedName>
        <fullName evidence="6">8-oxo-dGTP diphosphatase</fullName>
    </submittedName>
</protein>
<comment type="cofactor">
    <cofactor evidence="1">
        <name>Mg(2+)</name>
        <dbReference type="ChEBI" id="CHEBI:18420"/>
    </cofactor>
</comment>
<evidence type="ECO:0000256" key="2">
    <source>
        <dbReference type="ARBA" id="ARBA00005582"/>
    </source>
</evidence>
<accession>A0A917QJJ7</accession>
<dbReference type="PRINTS" id="PR00502">
    <property type="entry name" value="NUDIXFAMILY"/>
</dbReference>
<dbReference type="CDD" id="cd18877">
    <property type="entry name" value="NUDIX_Hydrolase"/>
    <property type="match status" value="1"/>
</dbReference>
<reference evidence="6" key="1">
    <citation type="journal article" date="2014" name="Int. J. Syst. Evol. Microbiol.">
        <title>Complete genome sequence of Corynebacterium casei LMG S-19264T (=DSM 44701T), isolated from a smear-ripened cheese.</title>
        <authorList>
            <consortium name="US DOE Joint Genome Institute (JGI-PGF)"/>
            <person name="Walter F."/>
            <person name="Albersmeier A."/>
            <person name="Kalinowski J."/>
            <person name="Ruckert C."/>
        </authorList>
    </citation>
    <scope>NUCLEOTIDE SEQUENCE</scope>
    <source>
        <strain evidence="6">CGMCC 4.7278</strain>
    </source>
</reference>
<dbReference type="SUPFAM" id="SSF55811">
    <property type="entry name" value="Nudix"/>
    <property type="match status" value="1"/>
</dbReference>
<dbReference type="PANTHER" id="PTHR43046">
    <property type="entry name" value="GDP-MANNOSE MANNOSYL HYDROLASE"/>
    <property type="match status" value="1"/>
</dbReference>
<evidence type="ECO:0000313" key="6">
    <source>
        <dbReference type="EMBL" id="GGK52068.1"/>
    </source>
</evidence>
<dbReference type="PROSITE" id="PS51462">
    <property type="entry name" value="NUDIX"/>
    <property type="match status" value="1"/>
</dbReference>
<dbReference type="Pfam" id="PF00293">
    <property type="entry name" value="NUDIX"/>
    <property type="match status" value="1"/>
</dbReference>
<evidence type="ECO:0000313" key="7">
    <source>
        <dbReference type="Proteomes" id="UP000612956"/>
    </source>
</evidence>
<dbReference type="PROSITE" id="PS00893">
    <property type="entry name" value="NUDIX_BOX"/>
    <property type="match status" value="1"/>
</dbReference>
<keyword evidence="3 4" id="KW-0378">Hydrolase</keyword>
<sequence length="212" mass="22928">MLNDGNGWSEGPDGEKYWGRFGAAGLLLRAPLPSGLAAVLLQHRAEWSHQGDTWALPGGARDSHETPEHAALRETNEEAGLDAADIRVRAERVTHVVEGGWTYTTVIADTSTLLPTVTNKESVEVTWIPEDEVAELPLHPAFALAWPTLRAKPFRVIDPDPEVAALLPCTVEVGDDFVWLTTAPEVEALVLGEATVDGLVVSREQVLAARSE</sequence>
<name>A0A917QJJ7_9NOCA</name>
<dbReference type="GO" id="GO:0016787">
    <property type="term" value="F:hydrolase activity"/>
    <property type="evidence" value="ECO:0007669"/>
    <property type="project" value="UniProtKB-KW"/>
</dbReference>
<gene>
    <name evidence="6" type="primary">mutT3</name>
    <name evidence="6" type="ORF">GCM10011591_24690</name>
</gene>
<dbReference type="EMBL" id="BMMW01000002">
    <property type="protein sequence ID" value="GGK52068.1"/>
    <property type="molecule type" value="Genomic_DNA"/>
</dbReference>
<evidence type="ECO:0000256" key="4">
    <source>
        <dbReference type="RuleBase" id="RU003476"/>
    </source>
</evidence>
<dbReference type="InterPro" id="IPR020084">
    <property type="entry name" value="NUDIX_hydrolase_CS"/>
</dbReference>
<organism evidence="6 7">
    <name type="scientific">Nocardia camponoti</name>
    <dbReference type="NCBI Taxonomy" id="1616106"/>
    <lineage>
        <taxon>Bacteria</taxon>
        <taxon>Bacillati</taxon>
        <taxon>Actinomycetota</taxon>
        <taxon>Actinomycetes</taxon>
        <taxon>Mycobacteriales</taxon>
        <taxon>Nocardiaceae</taxon>
        <taxon>Nocardia</taxon>
    </lineage>
</organism>
<dbReference type="InterPro" id="IPR000086">
    <property type="entry name" value="NUDIX_hydrolase_dom"/>
</dbReference>
<dbReference type="AlphaFoldDB" id="A0A917QJJ7"/>
<evidence type="ECO:0000256" key="3">
    <source>
        <dbReference type="ARBA" id="ARBA00022801"/>
    </source>
</evidence>
<reference evidence="6" key="2">
    <citation type="submission" date="2020-09" db="EMBL/GenBank/DDBJ databases">
        <authorList>
            <person name="Sun Q."/>
            <person name="Zhou Y."/>
        </authorList>
    </citation>
    <scope>NUCLEOTIDE SEQUENCE</scope>
    <source>
        <strain evidence="6">CGMCC 4.7278</strain>
    </source>
</reference>
<feature type="domain" description="Nudix hydrolase" evidence="5">
    <location>
        <begin position="19"/>
        <end position="150"/>
    </location>
</feature>
<comment type="similarity">
    <text evidence="2 4">Belongs to the Nudix hydrolase family.</text>
</comment>
<dbReference type="InterPro" id="IPR020476">
    <property type="entry name" value="Nudix_hydrolase"/>
</dbReference>
<evidence type="ECO:0000256" key="1">
    <source>
        <dbReference type="ARBA" id="ARBA00001946"/>
    </source>
</evidence>
<dbReference type="Proteomes" id="UP000612956">
    <property type="component" value="Unassembled WGS sequence"/>
</dbReference>
<keyword evidence="7" id="KW-1185">Reference proteome</keyword>